<dbReference type="SUPFAM" id="SSF52540">
    <property type="entry name" value="P-loop containing nucleoside triphosphate hydrolases"/>
    <property type="match status" value="1"/>
</dbReference>
<dbReference type="Gene3D" id="3.40.50.300">
    <property type="entry name" value="P-loop containing nucleotide triphosphate hydrolases"/>
    <property type="match status" value="1"/>
</dbReference>
<dbReference type="InterPro" id="IPR027417">
    <property type="entry name" value="P-loop_NTPase"/>
</dbReference>
<sequence length="324" mass="36090">MDAIGTKSTESTTGMASAVTPVLVTGLPRSGTSWTGRMLTAGGELVYVNEPLNPEHPPGHCPGVLDAVVGHRFQYICQDNERDWLPAFTRTVALRYGFLAELRRNRSPYDLARMVRYGTAFTLGRLAGRRALLDDPFALFSAGWFADRLDCRVIILLRDPVAFVGSWQRLGWTVHLRELFDQPLLMRDHPHLEELRALAGSRDRVATAAALWRAAVVSAAELAGRHPRIMLARYEDLALDPSAGFRRLYEWAGLTWSARAHERVRRACTAAPRASTAGFTWHGLSRTAYRPTDSRRAVAEAGARLSPREARRVRELVFGGHPEP</sequence>
<evidence type="ECO:0000313" key="1">
    <source>
        <dbReference type="EMBL" id="GAA3018346.1"/>
    </source>
</evidence>
<keyword evidence="2" id="KW-1185">Reference proteome</keyword>
<organism evidence="1 2">
    <name type="scientific">Streptosporangium longisporum</name>
    <dbReference type="NCBI Taxonomy" id="46187"/>
    <lineage>
        <taxon>Bacteria</taxon>
        <taxon>Bacillati</taxon>
        <taxon>Actinomycetota</taxon>
        <taxon>Actinomycetes</taxon>
        <taxon>Streptosporangiales</taxon>
        <taxon>Streptosporangiaceae</taxon>
        <taxon>Streptosporangium</taxon>
    </lineage>
</organism>
<evidence type="ECO:0008006" key="3">
    <source>
        <dbReference type="Google" id="ProtNLM"/>
    </source>
</evidence>
<proteinExistence type="predicted"/>
<reference evidence="2" key="1">
    <citation type="journal article" date="2019" name="Int. J. Syst. Evol. Microbiol.">
        <title>The Global Catalogue of Microorganisms (GCM) 10K type strain sequencing project: providing services to taxonomists for standard genome sequencing and annotation.</title>
        <authorList>
            <consortium name="The Broad Institute Genomics Platform"/>
            <consortium name="The Broad Institute Genome Sequencing Center for Infectious Disease"/>
            <person name="Wu L."/>
            <person name="Ma J."/>
        </authorList>
    </citation>
    <scope>NUCLEOTIDE SEQUENCE [LARGE SCALE GENOMIC DNA]</scope>
    <source>
        <strain evidence="2">JCM 3106</strain>
    </source>
</reference>
<name>A0ABP6KS24_9ACTN</name>
<protein>
    <recommendedName>
        <fullName evidence="3">Sulfotransferase family protein</fullName>
    </recommendedName>
</protein>
<dbReference type="Pfam" id="PF13469">
    <property type="entry name" value="Sulfotransfer_3"/>
    <property type="match status" value="1"/>
</dbReference>
<evidence type="ECO:0000313" key="2">
    <source>
        <dbReference type="Proteomes" id="UP001499930"/>
    </source>
</evidence>
<dbReference type="EMBL" id="BAAAWD010000014">
    <property type="protein sequence ID" value="GAA3018346.1"/>
    <property type="molecule type" value="Genomic_DNA"/>
</dbReference>
<gene>
    <name evidence="1" type="ORF">GCM10017559_47940</name>
</gene>
<dbReference type="Proteomes" id="UP001499930">
    <property type="component" value="Unassembled WGS sequence"/>
</dbReference>
<comment type="caution">
    <text evidence="1">The sequence shown here is derived from an EMBL/GenBank/DDBJ whole genome shotgun (WGS) entry which is preliminary data.</text>
</comment>
<accession>A0ABP6KS24</accession>